<reference evidence="2" key="1">
    <citation type="submission" date="2014-01" db="EMBL/GenBank/DDBJ databases">
        <authorList>
            <person name="Aslett M."/>
        </authorList>
    </citation>
    <scope>NUCLEOTIDE SEQUENCE</scope>
</reference>
<dbReference type="AlphaFoldDB" id="A0A077Z2J9"/>
<evidence type="ECO:0000313" key="2">
    <source>
        <dbReference type="EMBL" id="CDW52925.1"/>
    </source>
</evidence>
<reference evidence="2" key="2">
    <citation type="submission" date="2014-03" db="EMBL/GenBank/DDBJ databases">
        <title>The whipworm genome and dual-species transcriptomics of an intimate host-pathogen interaction.</title>
        <authorList>
            <person name="Foth B.J."/>
            <person name="Tsai I.J."/>
            <person name="Reid A.J."/>
            <person name="Bancroft A.J."/>
            <person name="Nichol S."/>
            <person name="Tracey A."/>
            <person name="Holroyd N."/>
            <person name="Cotton J.A."/>
            <person name="Stanley E.J."/>
            <person name="Zarowiecki M."/>
            <person name="Liu J.Z."/>
            <person name="Huckvale T."/>
            <person name="Cooper P.J."/>
            <person name="Grencis R.K."/>
            <person name="Berriman M."/>
        </authorList>
    </citation>
    <scope>NUCLEOTIDE SEQUENCE [LARGE SCALE GENOMIC DNA]</scope>
</reference>
<dbReference type="Pfam" id="PF01465">
    <property type="entry name" value="GRIP"/>
    <property type="match status" value="1"/>
</dbReference>
<gene>
    <name evidence="2" type="ORF">TTRE_0000118701</name>
</gene>
<evidence type="ECO:0000313" key="3">
    <source>
        <dbReference type="Proteomes" id="UP000030665"/>
    </source>
</evidence>
<feature type="domain" description="GRIP" evidence="1">
    <location>
        <begin position="129"/>
        <end position="171"/>
    </location>
</feature>
<dbReference type="InterPro" id="IPR032023">
    <property type="entry name" value="GCC2_Rab_bind"/>
</dbReference>
<sequence>MRMKDENHAAEKAILERKLQDCQSTLPIYGLPEQKSPELNGPSNPMICSRCGDESSSLKQEHCFTGSDLPAQSPSMSVSETYEEHRIRVQHLTELLYEAELTGSRLTEQNRVLKEEIRRLTRNEERQRHFSNAEYLKNVVLKFHDARLSLLPVLTTMLSLSKEEAAELEKIAVSASDGTAGSSSFSSPWYGYLQRWSGGFS</sequence>
<dbReference type="STRING" id="36087.A0A077Z2J9"/>
<dbReference type="Pfam" id="PF16704">
    <property type="entry name" value="Rab_bind"/>
    <property type="match status" value="1"/>
</dbReference>
<dbReference type="InterPro" id="IPR000237">
    <property type="entry name" value="GRIP_dom"/>
</dbReference>
<keyword evidence="3" id="KW-1185">Reference proteome</keyword>
<protein>
    <submittedName>
        <fullName evidence="2">GRIP domain containing protein</fullName>
    </submittedName>
</protein>
<dbReference type="Proteomes" id="UP000030665">
    <property type="component" value="Unassembled WGS sequence"/>
</dbReference>
<evidence type="ECO:0000259" key="1">
    <source>
        <dbReference type="SMART" id="SM00755"/>
    </source>
</evidence>
<name>A0A077Z2J9_TRITR</name>
<dbReference type="EMBL" id="HG805834">
    <property type="protein sequence ID" value="CDW52925.1"/>
    <property type="molecule type" value="Genomic_DNA"/>
</dbReference>
<dbReference type="SMART" id="SM00755">
    <property type="entry name" value="Grip"/>
    <property type="match status" value="1"/>
</dbReference>
<proteinExistence type="predicted"/>
<organism evidence="2 3">
    <name type="scientific">Trichuris trichiura</name>
    <name type="common">Whipworm</name>
    <name type="synonym">Trichocephalus trichiurus</name>
    <dbReference type="NCBI Taxonomy" id="36087"/>
    <lineage>
        <taxon>Eukaryota</taxon>
        <taxon>Metazoa</taxon>
        <taxon>Ecdysozoa</taxon>
        <taxon>Nematoda</taxon>
        <taxon>Enoplea</taxon>
        <taxon>Dorylaimia</taxon>
        <taxon>Trichinellida</taxon>
        <taxon>Trichuridae</taxon>
        <taxon>Trichuris</taxon>
    </lineage>
</organism>
<accession>A0A077Z2J9</accession>
<dbReference type="OrthoDB" id="1926336at2759"/>